<dbReference type="AlphaFoldDB" id="A0A4P7A0M4"/>
<dbReference type="EMBL" id="CP038015">
    <property type="protein sequence ID" value="QBP42193.1"/>
    <property type="molecule type" value="Genomic_DNA"/>
</dbReference>
<dbReference type="KEGG" id="panc:E2636_14005"/>
<keyword evidence="3" id="KW-1185">Reference proteome</keyword>
<protein>
    <submittedName>
        <fullName evidence="2">Glycerophosphodiester phosphodiesterase</fullName>
    </submittedName>
</protein>
<organism evidence="2 3">
    <name type="scientific">Paenisporosarcina antarctica</name>
    <dbReference type="NCBI Taxonomy" id="417367"/>
    <lineage>
        <taxon>Bacteria</taxon>
        <taxon>Bacillati</taxon>
        <taxon>Bacillota</taxon>
        <taxon>Bacilli</taxon>
        <taxon>Bacillales</taxon>
        <taxon>Caryophanaceae</taxon>
        <taxon>Paenisporosarcina</taxon>
    </lineage>
</organism>
<reference evidence="2 3" key="1">
    <citation type="submission" date="2019-03" db="EMBL/GenBank/DDBJ databases">
        <title>Complete genome sequence of Paenisporosarcina antarctica CGMCC 1.6503T.</title>
        <authorList>
            <person name="Rong J.-C."/>
            <person name="Chi N.-Y."/>
            <person name="Zhang Q.-F."/>
        </authorList>
    </citation>
    <scope>NUCLEOTIDE SEQUENCE [LARGE SCALE GENOMIC DNA]</scope>
    <source>
        <strain evidence="2 3">CGMCC 1.6503</strain>
    </source>
</reference>
<dbReference type="SUPFAM" id="SSF51695">
    <property type="entry name" value="PLC-like phosphodiesterases"/>
    <property type="match status" value="1"/>
</dbReference>
<sequence length="244" mass="27575">MKIYAHRGSSGTHPENTLAAFKEAARLDIFGVELDVHLTKDDKMVVIHDEAINRTSNGKGFVRDLTLSELRAYDFGNWFGDDFKGESIPTLEEVLMIFQNTTHHLNIELKSDIFEYEGMGDKVLHLVVKMGLDERVLISSFDHEAVRNFKKSAPHIEVALVTMDVLVDAYDYARFIPADALHISYPAALRKMTKEAMLKGAIIRVFTVNEVMDVQALQQIGVHAIFTDFPEKMKHVLEAGKIDK</sequence>
<dbReference type="GO" id="GO:0006629">
    <property type="term" value="P:lipid metabolic process"/>
    <property type="evidence" value="ECO:0007669"/>
    <property type="project" value="InterPro"/>
</dbReference>
<dbReference type="OrthoDB" id="384721at2"/>
<proteinExistence type="predicted"/>
<dbReference type="Proteomes" id="UP000294292">
    <property type="component" value="Chromosome"/>
</dbReference>
<dbReference type="PROSITE" id="PS51704">
    <property type="entry name" value="GP_PDE"/>
    <property type="match status" value="1"/>
</dbReference>
<accession>A0A4P7A0M4</accession>
<evidence type="ECO:0000259" key="1">
    <source>
        <dbReference type="PROSITE" id="PS51704"/>
    </source>
</evidence>
<dbReference type="GO" id="GO:0008081">
    <property type="term" value="F:phosphoric diester hydrolase activity"/>
    <property type="evidence" value="ECO:0007669"/>
    <property type="project" value="InterPro"/>
</dbReference>
<evidence type="ECO:0000313" key="2">
    <source>
        <dbReference type="EMBL" id="QBP42193.1"/>
    </source>
</evidence>
<dbReference type="PANTHER" id="PTHR46211">
    <property type="entry name" value="GLYCEROPHOSPHORYL DIESTER PHOSPHODIESTERASE"/>
    <property type="match status" value="1"/>
</dbReference>
<dbReference type="RefSeq" id="WP_134210749.1">
    <property type="nucleotide sequence ID" value="NZ_CP038015.1"/>
</dbReference>
<gene>
    <name evidence="2" type="ORF">E2636_14005</name>
</gene>
<dbReference type="CDD" id="cd08563">
    <property type="entry name" value="GDPD_TtGDE_like"/>
    <property type="match status" value="1"/>
</dbReference>
<name>A0A4P7A0M4_9BACL</name>
<dbReference type="PANTHER" id="PTHR46211:SF1">
    <property type="entry name" value="GLYCEROPHOSPHODIESTER PHOSPHODIESTERASE, CYTOPLASMIC"/>
    <property type="match status" value="1"/>
</dbReference>
<feature type="domain" description="GP-PDE" evidence="1">
    <location>
        <begin position="1"/>
        <end position="237"/>
    </location>
</feature>
<evidence type="ECO:0000313" key="3">
    <source>
        <dbReference type="Proteomes" id="UP000294292"/>
    </source>
</evidence>
<dbReference type="InterPro" id="IPR030395">
    <property type="entry name" value="GP_PDE_dom"/>
</dbReference>
<dbReference type="Pfam" id="PF03009">
    <property type="entry name" value="GDPD"/>
    <property type="match status" value="1"/>
</dbReference>
<dbReference type="InterPro" id="IPR017946">
    <property type="entry name" value="PLC-like_Pdiesterase_TIM-brl"/>
</dbReference>
<dbReference type="Gene3D" id="3.20.20.190">
    <property type="entry name" value="Phosphatidylinositol (PI) phosphodiesterase"/>
    <property type="match status" value="1"/>
</dbReference>